<dbReference type="Proteomes" id="UP000570595">
    <property type="component" value="Unassembled WGS sequence"/>
</dbReference>
<dbReference type="Proteomes" id="UP000572268">
    <property type="component" value="Unassembled WGS sequence"/>
</dbReference>
<evidence type="ECO:0000313" key="1">
    <source>
        <dbReference type="EMBL" id="KAF4670238.1"/>
    </source>
</evidence>
<dbReference type="EMBL" id="JABAHT010000013">
    <property type="protein sequence ID" value="KAF4670238.1"/>
    <property type="molecule type" value="Genomic_DNA"/>
</dbReference>
<organism evidence="1 3">
    <name type="scientific">Perkinsus olseni</name>
    <name type="common">Perkinsus atlanticus</name>
    <dbReference type="NCBI Taxonomy" id="32597"/>
    <lineage>
        <taxon>Eukaryota</taxon>
        <taxon>Sar</taxon>
        <taxon>Alveolata</taxon>
        <taxon>Perkinsozoa</taxon>
        <taxon>Perkinsea</taxon>
        <taxon>Perkinsida</taxon>
        <taxon>Perkinsidae</taxon>
        <taxon>Perkinsus</taxon>
    </lineage>
</organism>
<reference evidence="3 4" key="1">
    <citation type="submission" date="2020-04" db="EMBL/GenBank/DDBJ databases">
        <title>Perkinsus olseni comparative genomics.</title>
        <authorList>
            <person name="Bogema D.R."/>
        </authorList>
    </citation>
    <scope>NUCLEOTIDE SEQUENCE [LARGE SCALE GENOMIC DNA]</scope>
    <source>
        <strain evidence="1">ATCC PRA-179</strain>
        <strain evidence="2">ATCC PRA-31</strain>
    </source>
</reference>
<sequence>MTQSQRTVRGGGSAVCLKNMSTKRVRRQVVEWGLKEVHVRGSIEEREFLSAGLPSISAMDVRDFRIPREIESRPRKVRLEKKPQDELRWLPL</sequence>
<protein>
    <submittedName>
        <fullName evidence="1">Uncharacterized protein</fullName>
    </submittedName>
</protein>
<name>A0A7J6MF85_PEROL</name>
<evidence type="ECO:0000313" key="2">
    <source>
        <dbReference type="EMBL" id="KAF4675365.1"/>
    </source>
</evidence>
<gene>
    <name evidence="2" type="ORF">FOL46_001997</name>
    <name evidence="1" type="ORF">FOZ61_001256</name>
</gene>
<accession>A0A7J6MF85</accession>
<proteinExistence type="predicted"/>
<evidence type="ECO:0000313" key="4">
    <source>
        <dbReference type="Proteomes" id="UP000572268"/>
    </source>
</evidence>
<dbReference type="EMBL" id="JABANN010000016">
    <property type="protein sequence ID" value="KAF4675365.1"/>
    <property type="molecule type" value="Genomic_DNA"/>
</dbReference>
<dbReference type="AlphaFoldDB" id="A0A7J6MF85"/>
<evidence type="ECO:0000313" key="3">
    <source>
        <dbReference type="Proteomes" id="UP000570595"/>
    </source>
</evidence>
<comment type="caution">
    <text evidence="1">The sequence shown here is derived from an EMBL/GenBank/DDBJ whole genome shotgun (WGS) entry which is preliminary data.</text>
</comment>